<reference evidence="3" key="1">
    <citation type="submission" date="2022-01" db="EMBL/GenBank/DDBJ databases">
        <authorList>
            <person name="King R."/>
        </authorList>
    </citation>
    <scope>NUCLEOTIDE SEQUENCE</scope>
</reference>
<dbReference type="AlphaFoldDB" id="A0A9N9TPL4"/>
<gene>
    <name evidence="3" type="ORF">PHYEVI_LOCUS6679</name>
</gene>
<feature type="chain" id="PRO_5040187914" description="Secreted protein" evidence="2">
    <location>
        <begin position="20"/>
        <end position="84"/>
    </location>
</feature>
<dbReference type="OrthoDB" id="6768314at2759"/>
<evidence type="ECO:0000313" key="3">
    <source>
        <dbReference type="EMBL" id="CAG9860324.1"/>
    </source>
</evidence>
<dbReference type="EMBL" id="OU900096">
    <property type="protein sequence ID" value="CAG9860324.1"/>
    <property type="molecule type" value="Genomic_DNA"/>
</dbReference>
<protein>
    <recommendedName>
        <fullName evidence="5">Secreted protein</fullName>
    </recommendedName>
</protein>
<evidence type="ECO:0008006" key="5">
    <source>
        <dbReference type="Google" id="ProtNLM"/>
    </source>
</evidence>
<dbReference type="Proteomes" id="UP001153712">
    <property type="component" value="Chromosome 3"/>
</dbReference>
<feature type="signal peptide" evidence="2">
    <location>
        <begin position="1"/>
        <end position="19"/>
    </location>
</feature>
<feature type="compositionally biased region" description="Basic and acidic residues" evidence="1">
    <location>
        <begin position="75"/>
        <end position="84"/>
    </location>
</feature>
<name>A0A9N9TPL4_PHYSR</name>
<proteinExistence type="predicted"/>
<keyword evidence="2" id="KW-0732">Signal</keyword>
<feature type="region of interest" description="Disordered" evidence="1">
    <location>
        <begin position="22"/>
        <end position="84"/>
    </location>
</feature>
<evidence type="ECO:0000256" key="1">
    <source>
        <dbReference type="SAM" id="MobiDB-lite"/>
    </source>
</evidence>
<accession>A0A9N9TPL4</accession>
<sequence length="84" mass="9100">MGFVQIVVLVSLAIVACQAFPQTQNDEKAPPQARVEESAPIQESADDSTSKDTEPKAPSRAARAAEPQNFVNYIRPDDKFPTVA</sequence>
<evidence type="ECO:0000313" key="4">
    <source>
        <dbReference type="Proteomes" id="UP001153712"/>
    </source>
</evidence>
<feature type="compositionally biased region" description="Basic and acidic residues" evidence="1">
    <location>
        <begin position="48"/>
        <end position="57"/>
    </location>
</feature>
<evidence type="ECO:0000256" key="2">
    <source>
        <dbReference type="SAM" id="SignalP"/>
    </source>
</evidence>
<feature type="compositionally biased region" description="Basic and acidic residues" evidence="1">
    <location>
        <begin position="25"/>
        <end position="37"/>
    </location>
</feature>
<keyword evidence="4" id="KW-1185">Reference proteome</keyword>
<organism evidence="3 4">
    <name type="scientific">Phyllotreta striolata</name>
    <name type="common">Striped flea beetle</name>
    <name type="synonym">Crioceris striolata</name>
    <dbReference type="NCBI Taxonomy" id="444603"/>
    <lineage>
        <taxon>Eukaryota</taxon>
        <taxon>Metazoa</taxon>
        <taxon>Ecdysozoa</taxon>
        <taxon>Arthropoda</taxon>
        <taxon>Hexapoda</taxon>
        <taxon>Insecta</taxon>
        <taxon>Pterygota</taxon>
        <taxon>Neoptera</taxon>
        <taxon>Endopterygota</taxon>
        <taxon>Coleoptera</taxon>
        <taxon>Polyphaga</taxon>
        <taxon>Cucujiformia</taxon>
        <taxon>Chrysomeloidea</taxon>
        <taxon>Chrysomelidae</taxon>
        <taxon>Galerucinae</taxon>
        <taxon>Alticini</taxon>
        <taxon>Phyllotreta</taxon>
    </lineage>
</organism>